<dbReference type="EnsemblMetazoa" id="Aqu2.1.04547_001">
    <property type="protein sequence ID" value="Aqu2.1.04547_001"/>
    <property type="gene ID" value="Aqu2.1.04547"/>
</dbReference>
<dbReference type="AlphaFoldDB" id="A0A1X7SR37"/>
<organism evidence="1">
    <name type="scientific">Amphimedon queenslandica</name>
    <name type="common">Sponge</name>
    <dbReference type="NCBI Taxonomy" id="400682"/>
    <lineage>
        <taxon>Eukaryota</taxon>
        <taxon>Metazoa</taxon>
        <taxon>Porifera</taxon>
        <taxon>Demospongiae</taxon>
        <taxon>Heteroscleromorpha</taxon>
        <taxon>Haplosclerida</taxon>
        <taxon>Niphatidae</taxon>
        <taxon>Amphimedon</taxon>
    </lineage>
</organism>
<protein>
    <submittedName>
        <fullName evidence="1">Uncharacterized protein</fullName>
    </submittedName>
</protein>
<sequence>LFIWNFLRLENEHLNNCGQFRAVRDISIRPITANEIEGVDTEEKGPLRTLKRCTSEILGISDQHPSITAARQRSSGELG</sequence>
<name>A0A1X7SR37_AMPQE</name>
<accession>A0A1X7SR37</accession>
<evidence type="ECO:0000313" key="1">
    <source>
        <dbReference type="EnsemblMetazoa" id="Aqu2.1.04547_001"/>
    </source>
</evidence>
<dbReference type="OrthoDB" id="9970435at2759"/>
<proteinExistence type="predicted"/>
<reference evidence="1" key="1">
    <citation type="submission" date="2017-05" db="UniProtKB">
        <authorList>
            <consortium name="EnsemblMetazoa"/>
        </authorList>
    </citation>
    <scope>IDENTIFICATION</scope>
</reference>
<dbReference type="eggNOG" id="KOG1162">
    <property type="taxonomic scope" value="Eukaryota"/>
</dbReference>
<dbReference type="EnsemblMetazoa" id="Aqu2.1.05970_001">
    <property type="protein sequence ID" value="Aqu2.1.05970_001"/>
    <property type="gene ID" value="Aqu2.1.05970"/>
</dbReference>